<organism evidence="1 2">
    <name type="scientific">Eubacterium limosum</name>
    <dbReference type="NCBI Taxonomy" id="1736"/>
    <lineage>
        <taxon>Bacteria</taxon>
        <taxon>Bacillati</taxon>
        <taxon>Bacillota</taxon>
        <taxon>Clostridia</taxon>
        <taxon>Eubacteriales</taxon>
        <taxon>Eubacteriaceae</taxon>
        <taxon>Eubacterium</taxon>
    </lineage>
</organism>
<accession>A0AAC9QWH7</accession>
<dbReference type="KEGG" id="elim:B2M23_15800"/>
<dbReference type="AlphaFoldDB" id="A0AAC9QWH7"/>
<reference evidence="2" key="1">
    <citation type="journal article" date="2017" name="Sci. Rep.">
        <title>Determination of the Genome and Primary Transcriptome of Syngas Fermenting Eubacterium limosum ATCC 8486.</title>
        <authorList>
            <person name="Song Y."/>
            <person name="Shin J."/>
            <person name="Jeong Y."/>
            <person name="Jin S."/>
            <person name="Lee J.K."/>
            <person name="Kim D.R."/>
            <person name="Kim S.C."/>
            <person name="Cho S."/>
            <person name="Cho B.K."/>
        </authorList>
    </citation>
    <scope>NUCLEOTIDE SEQUENCE [LARGE SCALE GENOMIC DNA]</scope>
    <source>
        <strain evidence="2">ATCC 8486</strain>
    </source>
</reference>
<protein>
    <submittedName>
        <fullName evidence="1">Uncharacterized protein</fullName>
    </submittedName>
</protein>
<name>A0AAC9QWH7_EUBLI</name>
<dbReference type="Proteomes" id="UP000192391">
    <property type="component" value="Chromosome"/>
</dbReference>
<evidence type="ECO:0000313" key="1">
    <source>
        <dbReference type="EMBL" id="ARD66900.1"/>
    </source>
</evidence>
<sequence>MSFFKELHYLLEWLEEHELTVGALSMWLVLMVFNNDCALPTVSGEWLWRVTFSVANRRIMDLLHCSERQLIRYRCELIECGRLRYQKGTGGKAGVYTLVPLRPNVVARKLPHCLSDKTTLVYDYEGMEEQMLMQK</sequence>
<dbReference type="EMBL" id="CP019962">
    <property type="protein sequence ID" value="ARD66900.1"/>
    <property type="molecule type" value="Genomic_DNA"/>
</dbReference>
<evidence type="ECO:0000313" key="2">
    <source>
        <dbReference type="Proteomes" id="UP000192391"/>
    </source>
</evidence>
<proteinExistence type="predicted"/>
<dbReference type="RefSeq" id="WP_038353832.1">
    <property type="nucleotide sequence ID" value="NZ_CP019962.1"/>
</dbReference>
<gene>
    <name evidence="1" type="ORF">B2M23_15800</name>
</gene>